<sequence>MEESEKFKKEQELKKLEALEKSIKINDEKKIQELLNEIDSDVISLENYIQVIDSKVSFKLHIENNTEEE</sequence>
<protein>
    <submittedName>
        <fullName evidence="1">Uncharacterized protein</fullName>
    </submittedName>
</protein>
<proteinExistence type="predicted"/>
<dbReference type="RefSeq" id="WP_108116776.1">
    <property type="nucleotide sequence ID" value="NZ_QBKT01000013.1"/>
</dbReference>
<reference evidence="1 2" key="1">
    <citation type="submission" date="2018-04" db="EMBL/GenBank/DDBJ databases">
        <title>Genomic Encyclopedia of Archaeal and Bacterial Type Strains, Phase II (KMG-II): from individual species to whole genera.</title>
        <authorList>
            <person name="Goeker M."/>
        </authorList>
    </citation>
    <scope>NUCLEOTIDE SEQUENCE [LARGE SCALE GENOMIC DNA]</scope>
    <source>
        <strain evidence="1 2">DSM 25731</strain>
    </source>
</reference>
<accession>A0A2T6BR65</accession>
<dbReference type="AlphaFoldDB" id="A0A2T6BR65"/>
<gene>
    <name evidence="1" type="ORF">C8N46_11382</name>
</gene>
<organism evidence="1 2">
    <name type="scientific">Kordia periserrulae</name>
    <dbReference type="NCBI Taxonomy" id="701523"/>
    <lineage>
        <taxon>Bacteria</taxon>
        <taxon>Pseudomonadati</taxon>
        <taxon>Bacteroidota</taxon>
        <taxon>Flavobacteriia</taxon>
        <taxon>Flavobacteriales</taxon>
        <taxon>Flavobacteriaceae</taxon>
        <taxon>Kordia</taxon>
    </lineage>
</organism>
<dbReference type="OrthoDB" id="9996783at2"/>
<evidence type="ECO:0000313" key="2">
    <source>
        <dbReference type="Proteomes" id="UP000244090"/>
    </source>
</evidence>
<dbReference type="EMBL" id="QBKT01000013">
    <property type="protein sequence ID" value="PTX58591.1"/>
    <property type="molecule type" value="Genomic_DNA"/>
</dbReference>
<dbReference type="Proteomes" id="UP000244090">
    <property type="component" value="Unassembled WGS sequence"/>
</dbReference>
<keyword evidence="2" id="KW-1185">Reference proteome</keyword>
<comment type="caution">
    <text evidence="1">The sequence shown here is derived from an EMBL/GenBank/DDBJ whole genome shotgun (WGS) entry which is preliminary data.</text>
</comment>
<evidence type="ECO:0000313" key="1">
    <source>
        <dbReference type="EMBL" id="PTX58591.1"/>
    </source>
</evidence>
<name>A0A2T6BR65_9FLAO</name>